<gene>
    <name evidence="1" type="ORF">KHLLAP_LOCUS2555</name>
</gene>
<reference evidence="1" key="1">
    <citation type="submission" date="2023-10" db="EMBL/GenBank/DDBJ databases">
        <authorList>
            <person name="Hackl T."/>
        </authorList>
    </citation>
    <scope>NUCLEOTIDE SEQUENCE</scope>
</reference>
<sequence length="215" mass="24627">MDTYTPPIGGELLKQYLRFMEAGELDEARKILVNHGIDPPELAKVSFESPVESKMKAIEEANFVFKQQRQKSRLESKFFQEVTRLIYESKVLETFTRMNVFIGNVIFSYEGKGKVQRPTLIFKVEREITAKEDEKADEALSLFRDTLRSEIDNKQNLPEELHVGLPWGLGKDKSKKIHCLDETSRGKLDLAHCLDDFAYSYLDLGGFDIPNDASS</sequence>
<dbReference type="AlphaFoldDB" id="A0AAI8VCF7"/>
<organism evidence="1 2">
    <name type="scientific">Anthostomella pinea</name>
    <dbReference type="NCBI Taxonomy" id="933095"/>
    <lineage>
        <taxon>Eukaryota</taxon>
        <taxon>Fungi</taxon>
        <taxon>Dikarya</taxon>
        <taxon>Ascomycota</taxon>
        <taxon>Pezizomycotina</taxon>
        <taxon>Sordariomycetes</taxon>
        <taxon>Xylariomycetidae</taxon>
        <taxon>Xylariales</taxon>
        <taxon>Xylariaceae</taxon>
        <taxon>Anthostomella</taxon>
    </lineage>
</organism>
<proteinExistence type="predicted"/>
<keyword evidence="2" id="KW-1185">Reference proteome</keyword>
<evidence type="ECO:0000313" key="2">
    <source>
        <dbReference type="Proteomes" id="UP001295740"/>
    </source>
</evidence>
<evidence type="ECO:0000313" key="1">
    <source>
        <dbReference type="EMBL" id="CAJ2502087.1"/>
    </source>
</evidence>
<dbReference type="EMBL" id="CAUWAG010000003">
    <property type="protein sequence ID" value="CAJ2502087.1"/>
    <property type="molecule type" value="Genomic_DNA"/>
</dbReference>
<accession>A0AAI8VCF7</accession>
<name>A0AAI8VCF7_9PEZI</name>
<dbReference type="Proteomes" id="UP001295740">
    <property type="component" value="Unassembled WGS sequence"/>
</dbReference>
<comment type="caution">
    <text evidence="1">The sequence shown here is derived from an EMBL/GenBank/DDBJ whole genome shotgun (WGS) entry which is preliminary data.</text>
</comment>
<protein>
    <submittedName>
        <fullName evidence="1">Uu.00g049400.m01.CDS01</fullName>
    </submittedName>
</protein>